<dbReference type="GO" id="GO:0004309">
    <property type="term" value="F:exopolyphosphatase activity"/>
    <property type="evidence" value="ECO:0007669"/>
    <property type="project" value="TreeGrafter"/>
</dbReference>
<feature type="compositionally biased region" description="Basic and acidic residues" evidence="1">
    <location>
        <begin position="96"/>
        <end position="114"/>
    </location>
</feature>
<feature type="region of interest" description="Disordered" evidence="1">
    <location>
        <begin position="96"/>
        <end position="126"/>
    </location>
</feature>
<evidence type="ECO:0000256" key="1">
    <source>
        <dbReference type="SAM" id="MobiDB-lite"/>
    </source>
</evidence>
<sequence>MERRLFNRQLSKETTLAPAGLSSSNTTITMQQQRKLSTVVESGRKTQQHVVKQQQQQQQQHVPDLTDFMNDMFFGSVKSTSTEQKKVYNLTGLQMEDHDDHHDDDHDVQQEIEKTSSTSRNSTRLSHEEWLEEARRMVALSPSRCDSPSRLVGSPRFAAVRGGAQSAPLLDRRDPISRYRAVESFSGDILSKSAKHSRNKSEAIEILTSPSDPSASPASSVHKWFTHVLKPPPPILDSPPPAFPSGQSLHRKTRFQSSPSSPSKQGIPVPHRRTFRVPNPPLTDTQLLSPPKNIIESAHRRSISSSTCSIEKIAPKSISNGLPSEPEVARELSLNGFLKEQSIKVGKVLDYELDARVKIVLSGPSNSTSSMVAAICYAWLLENRMRKESKDGEEFVVIPVMNVRREKMWKQKQAAWLFYHVGLEVNSLFFADEVDVEGLMMAGKLSMLVVGQDVLETNGEDGSQCTILTDNYCEDAYDLLQTPVVKKLLLAAILLDTQNLNASSQISMTRDAEAVQLLLVGSTPNYRNSLFNQLIQDQSDNSFFEALQCNYGVPLDESGYQNGEHVEHGVSERKSTSIPHREDIVQYSDKKSNNARSEKATKVSPKSGRASSSGPKVPSERKSRSIPDNEGSTQNSDKKSIDARSEKPTKISQKSVKSSSSSNPKAPSPPDPPRGKNKFFLAKWFGL</sequence>
<feature type="compositionally biased region" description="Basic and acidic residues" evidence="1">
    <location>
        <begin position="618"/>
        <end position="627"/>
    </location>
</feature>
<accession>A0A978VDF1</accession>
<feature type="region of interest" description="Disordered" evidence="1">
    <location>
        <begin position="560"/>
        <end position="687"/>
    </location>
</feature>
<gene>
    <name evidence="2" type="ORF">FEM48_Zijuj05G0067300</name>
</gene>
<feature type="compositionally biased region" description="Low complexity" evidence="1">
    <location>
        <begin position="650"/>
        <end position="665"/>
    </location>
</feature>
<name>A0A978VDF1_ZIZJJ</name>
<feature type="compositionally biased region" description="Basic and acidic residues" evidence="1">
    <location>
        <begin position="636"/>
        <end position="649"/>
    </location>
</feature>
<dbReference type="FunFam" id="3.90.1640.10:FF:000010">
    <property type="entry name" value="Uncharacterized protein"/>
    <property type="match status" value="1"/>
</dbReference>
<proteinExistence type="predicted"/>
<protein>
    <submittedName>
        <fullName evidence="2">Uncharacterized protein</fullName>
    </submittedName>
</protein>
<dbReference type="PANTHER" id="PTHR12112">
    <property type="entry name" value="BNIP - RELATED"/>
    <property type="match status" value="1"/>
</dbReference>
<dbReference type="Proteomes" id="UP000813462">
    <property type="component" value="Unassembled WGS sequence"/>
</dbReference>
<feature type="compositionally biased region" description="Basic and acidic residues" evidence="1">
    <location>
        <begin position="564"/>
        <end position="601"/>
    </location>
</feature>
<dbReference type="EMBL" id="JAEACU010000005">
    <property type="protein sequence ID" value="KAH7528390.1"/>
    <property type="molecule type" value="Genomic_DNA"/>
</dbReference>
<dbReference type="Gene3D" id="3.90.1640.10">
    <property type="entry name" value="inorganic pyrophosphatase (n-terminal core)"/>
    <property type="match status" value="2"/>
</dbReference>
<reference evidence="2" key="1">
    <citation type="journal article" date="2021" name="Front. Plant Sci.">
        <title>Chromosome-Scale Genome Assembly for Chinese Sour Jujube and Insights Into Its Genome Evolution and Domestication Signature.</title>
        <authorList>
            <person name="Shen L.-Y."/>
            <person name="Luo H."/>
            <person name="Wang X.-L."/>
            <person name="Wang X.-M."/>
            <person name="Qiu X.-J."/>
            <person name="Liu H."/>
            <person name="Zhou S.-S."/>
            <person name="Jia K.-H."/>
            <person name="Nie S."/>
            <person name="Bao Y.-T."/>
            <person name="Zhang R.-G."/>
            <person name="Yun Q.-Z."/>
            <person name="Chai Y.-H."/>
            <person name="Lu J.-Y."/>
            <person name="Li Y."/>
            <person name="Zhao S.-W."/>
            <person name="Mao J.-F."/>
            <person name="Jia S.-G."/>
            <person name="Mao Y.-M."/>
        </authorList>
    </citation>
    <scope>NUCLEOTIDE SEQUENCE</scope>
    <source>
        <strain evidence="2">AT0</strain>
        <tissue evidence="2">Leaf</tissue>
    </source>
</reference>
<dbReference type="AlphaFoldDB" id="A0A978VDF1"/>
<evidence type="ECO:0000313" key="3">
    <source>
        <dbReference type="Proteomes" id="UP000813462"/>
    </source>
</evidence>
<comment type="caution">
    <text evidence="2">The sequence shown here is derived from an EMBL/GenBank/DDBJ whole genome shotgun (WGS) entry which is preliminary data.</text>
</comment>
<organism evidence="2 3">
    <name type="scientific">Ziziphus jujuba var. spinosa</name>
    <dbReference type="NCBI Taxonomy" id="714518"/>
    <lineage>
        <taxon>Eukaryota</taxon>
        <taxon>Viridiplantae</taxon>
        <taxon>Streptophyta</taxon>
        <taxon>Embryophyta</taxon>
        <taxon>Tracheophyta</taxon>
        <taxon>Spermatophyta</taxon>
        <taxon>Magnoliopsida</taxon>
        <taxon>eudicotyledons</taxon>
        <taxon>Gunneridae</taxon>
        <taxon>Pentapetalae</taxon>
        <taxon>rosids</taxon>
        <taxon>fabids</taxon>
        <taxon>Rosales</taxon>
        <taxon>Rhamnaceae</taxon>
        <taxon>Paliureae</taxon>
        <taxon>Ziziphus</taxon>
    </lineage>
</organism>
<evidence type="ECO:0000313" key="2">
    <source>
        <dbReference type="EMBL" id="KAH7528390.1"/>
    </source>
</evidence>
<feature type="compositionally biased region" description="Polar residues" evidence="1">
    <location>
        <begin position="255"/>
        <end position="264"/>
    </location>
</feature>
<feature type="compositionally biased region" description="Low complexity" evidence="1">
    <location>
        <begin position="115"/>
        <end position="124"/>
    </location>
</feature>
<dbReference type="GO" id="GO:0005737">
    <property type="term" value="C:cytoplasm"/>
    <property type="evidence" value="ECO:0007669"/>
    <property type="project" value="TreeGrafter"/>
</dbReference>
<feature type="region of interest" description="Disordered" evidence="1">
    <location>
        <begin position="236"/>
        <end position="289"/>
    </location>
</feature>
<dbReference type="PANTHER" id="PTHR12112:SF39">
    <property type="entry name" value="EG:152A3.5 PROTEIN (FBGN0003116_PN PROTEIN)"/>
    <property type="match status" value="1"/>
</dbReference>